<comment type="similarity">
    <text evidence="1">Belongs to the LDH2/MDH2 oxidoreductase family.</text>
</comment>
<dbReference type="EMBL" id="JAUSUQ010000005">
    <property type="protein sequence ID" value="MDQ0338785.1"/>
    <property type="molecule type" value="Genomic_DNA"/>
</dbReference>
<proteinExistence type="inferred from homology"/>
<evidence type="ECO:0000256" key="2">
    <source>
        <dbReference type="ARBA" id="ARBA00023002"/>
    </source>
</evidence>
<dbReference type="RefSeq" id="WP_307337719.1">
    <property type="nucleotide sequence ID" value="NZ_JAUSUQ010000005.1"/>
</dbReference>
<dbReference type="Gene3D" id="3.30.1370.60">
    <property type="entry name" value="Hypothetical oxidoreductase yiak, domain 2"/>
    <property type="match status" value="1"/>
</dbReference>
<evidence type="ECO:0000313" key="4">
    <source>
        <dbReference type="Proteomes" id="UP001232445"/>
    </source>
</evidence>
<organism evidence="3 4">
    <name type="scientific">Caldalkalibacillus uzonensis</name>
    <dbReference type="NCBI Taxonomy" id="353224"/>
    <lineage>
        <taxon>Bacteria</taxon>
        <taxon>Bacillati</taxon>
        <taxon>Bacillota</taxon>
        <taxon>Bacilli</taxon>
        <taxon>Bacillales</taxon>
        <taxon>Bacillaceae</taxon>
        <taxon>Caldalkalibacillus</taxon>
    </lineage>
</organism>
<dbReference type="Proteomes" id="UP001232445">
    <property type="component" value="Unassembled WGS sequence"/>
</dbReference>
<evidence type="ECO:0000313" key="3">
    <source>
        <dbReference type="EMBL" id="MDQ0338785.1"/>
    </source>
</evidence>
<dbReference type="InterPro" id="IPR043143">
    <property type="entry name" value="Mal/L-sulf/L-lact_DH-like_NADP"/>
</dbReference>
<dbReference type="PANTHER" id="PTHR11091:SF0">
    <property type="entry name" value="MALATE DEHYDROGENASE"/>
    <property type="match status" value="1"/>
</dbReference>
<accession>A0ABU0CQU1</accession>
<keyword evidence="4" id="KW-1185">Reference proteome</keyword>
<dbReference type="InterPro" id="IPR003767">
    <property type="entry name" value="Malate/L-lactate_DH-like"/>
</dbReference>
<dbReference type="PANTHER" id="PTHR11091">
    <property type="entry name" value="OXIDOREDUCTASE-RELATED"/>
    <property type="match status" value="1"/>
</dbReference>
<name>A0ABU0CQU1_9BACI</name>
<dbReference type="SUPFAM" id="SSF89733">
    <property type="entry name" value="L-sulfolactate dehydrogenase-like"/>
    <property type="match status" value="1"/>
</dbReference>
<evidence type="ECO:0000256" key="1">
    <source>
        <dbReference type="ARBA" id="ARBA00006056"/>
    </source>
</evidence>
<sequence length="219" mass="24180">MPQEKRSSSQVLALIEKYWKSFIRLDMFPRRSQGYITLVKITDHLLQCIRALDPHPPLFLYEKFSTYSDESTSSVCLLLTRLKVFPWGGREPYFGTNPIAFGFPTDGPPIIVDMSSSIVARGKIILANKNKETIPEGWAIDQQGRETANPAEALKGAVLPFGGMDSLITRGICGVEPNGRHLGNQDDLRGKLLFGINSENAVSAFGHGRCHFVTTAAKA</sequence>
<dbReference type="InterPro" id="IPR036111">
    <property type="entry name" value="Mal/L-sulfo/L-lacto_DH-like_sf"/>
</dbReference>
<reference evidence="3 4" key="1">
    <citation type="submission" date="2023-07" db="EMBL/GenBank/DDBJ databases">
        <title>Genomic Encyclopedia of Type Strains, Phase IV (KMG-IV): sequencing the most valuable type-strain genomes for metagenomic binning, comparative biology and taxonomic classification.</title>
        <authorList>
            <person name="Goeker M."/>
        </authorList>
    </citation>
    <scope>NUCLEOTIDE SEQUENCE [LARGE SCALE GENOMIC DNA]</scope>
    <source>
        <strain evidence="3 4">DSM 17740</strain>
    </source>
</reference>
<keyword evidence="2" id="KW-0560">Oxidoreductase</keyword>
<dbReference type="Pfam" id="PF02615">
    <property type="entry name" value="Ldh_2"/>
    <property type="match status" value="1"/>
</dbReference>
<protein>
    <submittedName>
        <fullName evidence="3">Uncharacterized protein</fullName>
    </submittedName>
</protein>
<comment type="caution">
    <text evidence="3">The sequence shown here is derived from an EMBL/GenBank/DDBJ whole genome shotgun (WGS) entry which is preliminary data.</text>
</comment>
<gene>
    <name evidence="3" type="ORF">J2S00_001571</name>
</gene>